<evidence type="ECO:0000313" key="8">
    <source>
        <dbReference type="EMBL" id="RXS67213.1"/>
    </source>
</evidence>
<dbReference type="Pfam" id="PF14759">
    <property type="entry name" value="Reductase_C"/>
    <property type="match status" value="1"/>
</dbReference>
<feature type="domain" description="FAD/NAD(P)-binding" evidence="6">
    <location>
        <begin position="6"/>
        <end position="360"/>
    </location>
</feature>
<evidence type="ECO:0000256" key="1">
    <source>
        <dbReference type="ARBA" id="ARBA00001974"/>
    </source>
</evidence>
<dbReference type="InterPro" id="IPR023753">
    <property type="entry name" value="FAD/NAD-binding_dom"/>
</dbReference>
<comment type="caution">
    <text evidence="8">The sequence shown here is derived from an EMBL/GenBank/DDBJ whole genome shotgun (WGS) entry which is preliminary data.</text>
</comment>
<feature type="compositionally biased region" description="Gly residues" evidence="5">
    <location>
        <begin position="269"/>
        <end position="283"/>
    </location>
</feature>
<feature type="region of interest" description="Disordered" evidence="5">
    <location>
        <begin position="260"/>
        <end position="283"/>
    </location>
</feature>
<dbReference type="InterPro" id="IPR050446">
    <property type="entry name" value="FAD-oxidoreductase/Apoptosis"/>
</dbReference>
<dbReference type="PANTHER" id="PTHR43557:SF2">
    <property type="entry name" value="RIESKE DOMAIN-CONTAINING PROTEIN-RELATED"/>
    <property type="match status" value="1"/>
</dbReference>
<feature type="domain" description="Reductase C-terminal" evidence="7">
    <location>
        <begin position="397"/>
        <end position="463"/>
    </location>
</feature>
<dbReference type="PRINTS" id="PR00368">
    <property type="entry name" value="FADPNR"/>
</dbReference>
<sequence>MTARPIAVVGASAAGLAAAEALRRFGWRGPLTLIGDEPHLPYDRPPLSKQLLHGAWEPEKLLLRTADQLAPLDLDLRLGTRATGLDVATRTLTLDGGVGVPPHERDREGETLGCAGVIIATGVAARSLPGAEGIAGVHTLRTLDDALTLRGLLANGGAPGSGGVAAGGGGRRVVIVGNGVLGCEAAAVTRELGHEVTLVGIAETPMAEAVGAEVGALLAEEHRARGVQLRTGEVDGFETAPAGPAGTGRGQVTAVRLANGSTPASEGVASGGPPGSEGVAAGGGGGTLLPADLVLLAIGSRPAVEWLADPALDTTDGLRCDAYCAAAPGIYAAGDVARWDHPQHGRPLRFEHRMNATEQGMAAARNLLAELAAEAPAAAAGDATPAQERRPFAPVPYFWSDQYDLKIQAYGLTAGADRVETTVLDRARRRAVALYGRDGSAVGVLAVGLPPRLLRALRAVVATPLAWDEARERVRAALASGRDTP</sequence>
<comment type="cofactor">
    <cofactor evidence="1">
        <name>FAD</name>
        <dbReference type="ChEBI" id="CHEBI:57692"/>
    </cofactor>
</comment>
<dbReference type="GeneID" id="95778876"/>
<evidence type="ECO:0000313" key="9">
    <source>
        <dbReference type="Proteomes" id="UP000289482"/>
    </source>
</evidence>
<evidence type="ECO:0000256" key="2">
    <source>
        <dbReference type="ARBA" id="ARBA00022630"/>
    </source>
</evidence>
<dbReference type="InterPro" id="IPR016156">
    <property type="entry name" value="FAD/NAD-linked_Rdtase_dimer_sf"/>
</dbReference>
<keyword evidence="2" id="KW-0285">Flavoprotein</keyword>
<dbReference type="RefSeq" id="WP_129247743.1">
    <property type="nucleotide sequence ID" value="NZ_SDIF01000028.1"/>
</dbReference>
<dbReference type="AlphaFoldDB" id="A0A4Q1R4X4"/>
<dbReference type="PANTHER" id="PTHR43557">
    <property type="entry name" value="APOPTOSIS-INDUCING FACTOR 1"/>
    <property type="match status" value="1"/>
</dbReference>
<dbReference type="SUPFAM" id="SSF51905">
    <property type="entry name" value="FAD/NAD(P)-binding domain"/>
    <property type="match status" value="2"/>
</dbReference>
<evidence type="ECO:0000259" key="7">
    <source>
        <dbReference type="Pfam" id="PF14759"/>
    </source>
</evidence>
<dbReference type="SUPFAM" id="SSF55424">
    <property type="entry name" value="FAD/NAD-linked reductases, dimerisation (C-terminal) domain"/>
    <property type="match status" value="1"/>
</dbReference>
<dbReference type="Pfam" id="PF07992">
    <property type="entry name" value="Pyr_redox_2"/>
    <property type="match status" value="1"/>
</dbReference>
<dbReference type="EMBL" id="SDIF01000028">
    <property type="protein sequence ID" value="RXS67213.1"/>
    <property type="molecule type" value="Genomic_DNA"/>
</dbReference>
<accession>A0A4Q1R4X4</accession>
<proteinExistence type="predicted"/>
<dbReference type="GO" id="GO:0005737">
    <property type="term" value="C:cytoplasm"/>
    <property type="evidence" value="ECO:0007669"/>
    <property type="project" value="TreeGrafter"/>
</dbReference>
<protein>
    <submittedName>
        <fullName evidence="8">FAD-dependent oxidoreductase</fullName>
    </submittedName>
</protein>
<dbReference type="InterPro" id="IPR028202">
    <property type="entry name" value="Reductase_C"/>
</dbReference>
<evidence type="ECO:0000256" key="3">
    <source>
        <dbReference type="ARBA" id="ARBA00022827"/>
    </source>
</evidence>
<evidence type="ECO:0000256" key="5">
    <source>
        <dbReference type="SAM" id="MobiDB-lite"/>
    </source>
</evidence>
<evidence type="ECO:0000259" key="6">
    <source>
        <dbReference type="Pfam" id="PF07992"/>
    </source>
</evidence>
<dbReference type="GO" id="GO:0016651">
    <property type="term" value="F:oxidoreductase activity, acting on NAD(P)H"/>
    <property type="evidence" value="ECO:0007669"/>
    <property type="project" value="TreeGrafter"/>
</dbReference>
<keyword evidence="3" id="KW-0274">FAD</keyword>
<dbReference type="Gene3D" id="3.30.390.30">
    <property type="match status" value="1"/>
</dbReference>
<dbReference type="Gene3D" id="3.50.50.60">
    <property type="entry name" value="FAD/NAD(P)-binding domain"/>
    <property type="match status" value="3"/>
</dbReference>
<dbReference type="PRINTS" id="PR00411">
    <property type="entry name" value="PNDRDTASEI"/>
</dbReference>
<dbReference type="InterPro" id="IPR036188">
    <property type="entry name" value="FAD/NAD-bd_sf"/>
</dbReference>
<evidence type="ECO:0000256" key="4">
    <source>
        <dbReference type="ARBA" id="ARBA00023002"/>
    </source>
</evidence>
<organism evidence="8 9">
    <name type="scientific">Streptomyces sioyaensis</name>
    <dbReference type="NCBI Taxonomy" id="67364"/>
    <lineage>
        <taxon>Bacteria</taxon>
        <taxon>Bacillati</taxon>
        <taxon>Actinomycetota</taxon>
        <taxon>Actinomycetes</taxon>
        <taxon>Kitasatosporales</taxon>
        <taxon>Streptomycetaceae</taxon>
        <taxon>Streptomyces</taxon>
    </lineage>
</organism>
<name>A0A4Q1R4X4_9ACTN</name>
<reference evidence="8 9" key="1">
    <citation type="submission" date="2019-01" db="EMBL/GenBank/DDBJ databases">
        <title>Draft genome sequences of the type strain Streptomyces sioyaensis DSM 40032 and its novel strain, TM32, a thermotolerant antibiotics-producing actinobacterium.</title>
        <authorList>
            <person name="Nakaew N."/>
            <person name="Lumyong S."/>
            <person name="Sloan W.T."/>
            <person name="Sungthong R."/>
        </authorList>
    </citation>
    <scope>NUCLEOTIDE SEQUENCE [LARGE SCALE GENOMIC DNA]</scope>
    <source>
        <strain evidence="8 9">DSM 40032</strain>
    </source>
</reference>
<gene>
    <name evidence="8" type="ORF">EST54_12920</name>
</gene>
<keyword evidence="9" id="KW-1185">Reference proteome</keyword>
<keyword evidence="4" id="KW-0560">Oxidoreductase</keyword>
<dbReference type="Proteomes" id="UP000289482">
    <property type="component" value="Unassembled WGS sequence"/>
</dbReference>